<reference evidence="2 3" key="1">
    <citation type="journal article" date="2023" name="Elife">
        <title>Identification of key yeast species and microbe-microbe interactions impacting larval growth of Drosophila in the wild.</title>
        <authorList>
            <person name="Mure A."/>
            <person name="Sugiura Y."/>
            <person name="Maeda R."/>
            <person name="Honda K."/>
            <person name="Sakurai N."/>
            <person name="Takahashi Y."/>
            <person name="Watada M."/>
            <person name="Katoh T."/>
            <person name="Gotoh A."/>
            <person name="Gotoh Y."/>
            <person name="Taniguchi I."/>
            <person name="Nakamura K."/>
            <person name="Hayashi T."/>
            <person name="Katayama T."/>
            <person name="Uemura T."/>
            <person name="Hattori Y."/>
        </authorList>
    </citation>
    <scope>NUCLEOTIDE SEQUENCE [LARGE SCALE GENOMIC DNA]</scope>
    <source>
        <strain evidence="2 3">PK-24</strain>
    </source>
</reference>
<keyword evidence="1" id="KW-0175">Coiled coil</keyword>
<evidence type="ECO:0000313" key="2">
    <source>
        <dbReference type="EMBL" id="GMM47612.1"/>
    </source>
</evidence>
<dbReference type="SUPFAM" id="SSF48371">
    <property type="entry name" value="ARM repeat"/>
    <property type="match status" value="1"/>
</dbReference>
<feature type="coiled-coil region" evidence="1">
    <location>
        <begin position="760"/>
        <end position="791"/>
    </location>
</feature>
<comment type="caution">
    <text evidence="2">The sequence shown here is derived from an EMBL/GenBank/DDBJ whole genome shotgun (WGS) entry which is preliminary data.</text>
</comment>
<name>A0AAV5R8Y5_PICKL</name>
<dbReference type="AlphaFoldDB" id="A0AAV5R8Y5"/>
<evidence type="ECO:0000313" key="3">
    <source>
        <dbReference type="Proteomes" id="UP001378960"/>
    </source>
</evidence>
<organism evidence="2 3">
    <name type="scientific">Pichia kluyveri</name>
    <name type="common">Yeast</name>
    <dbReference type="NCBI Taxonomy" id="36015"/>
    <lineage>
        <taxon>Eukaryota</taxon>
        <taxon>Fungi</taxon>
        <taxon>Dikarya</taxon>
        <taxon>Ascomycota</taxon>
        <taxon>Saccharomycotina</taxon>
        <taxon>Pichiomycetes</taxon>
        <taxon>Pichiales</taxon>
        <taxon>Pichiaceae</taxon>
        <taxon>Pichia</taxon>
    </lineage>
</organism>
<accession>A0AAV5R8Y5</accession>
<dbReference type="Proteomes" id="UP001378960">
    <property type="component" value="Unassembled WGS sequence"/>
</dbReference>
<keyword evidence="3" id="KW-1185">Reference proteome</keyword>
<protein>
    <submittedName>
        <fullName evidence="2">Uncharacterized protein</fullName>
    </submittedName>
</protein>
<gene>
    <name evidence="2" type="ORF">DAPK24_042100</name>
</gene>
<dbReference type="InterPro" id="IPR016024">
    <property type="entry name" value="ARM-type_fold"/>
</dbReference>
<evidence type="ECO:0000256" key="1">
    <source>
        <dbReference type="SAM" id="Coils"/>
    </source>
</evidence>
<proteinExistence type="predicted"/>
<sequence length="859" mass="100990">MDDDSLLLLLSQTLSKDNIIRRQAEVSLSSLSLNNNDSVIEKLSKILVNNNSNIESDLQLIILTYIKNNINKSNTTNIISLCENLINYFLSFQNSNPFIGNDQILIKMIIKILENLINIQNIQFQYNLIKIINDNLNDNEIHNSLSKFYIIILLIYVLTKSNRFMENSVNIQLLNEISSFTPLLSNFLQNYQSNDIKFNKITYIIMKILNNLSDSKSFTMFNYFNDLENLQLICETIGQIGQINNNLNDLRLNKWILKIFINLSNNQLIDENIKIQNLSNTLKYLDNENDFNLWILEKNCRFGYYFFNYLQKSIKLGLYSLIQPYIDIIISNLIVSINLPNDELIDDINDNINDFMNYVTNDYNNYTYEISIDLNDSSKRFLNTLITNDISIINPLIELCEKLINSSNNFYYIVCGLKILNMFWSKIKNTDVEIQLINKIIEINSSINNRNDLLWVRCIIYNFFTEIKGINVNFNNFNIDLNYNNDDNEKNDIVSKSLIIISIRMILLCNEQIKQQDLINPIQIMQILLKFNENENLEIINDLIDLLIERYIDELGPYSYELICNLNDMFLQIINNTDIEQDNEIINKLLGILNNILTIIISINDESIISVINDKLKSLIEGILENASLDYLEIILEICDEINNKCRKVYNLSTIIESFEQYGWEYYEFYENYLHNIYYFGDKNDKEQMNLLIKWIINENSNDEEFQKFLIELIIEKILSNECDDYEFEQILEFIYNNQSDDEDFLFKKINIELILIGIYKKSNITLKLINNEINNLINNLQNLINNNEWNESLYDLKIGLVGLIGLYKINPIETIMELIKQLYSELSDTIENYNNGEDDKYWKSLIDTIDILELVKGI</sequence>
<dbReference type="EMBL" id="BTGB01000009">
    <property type="protein sequence ID" value="GMM47612.1"/>
    <property type="molecule type" value="Genomic_DNA"/>
</dbReference>